<organism evidence="4 5">
    <name type="scientific">Allokutzneria albata</name>
    <name type="common">Kibdelosporangium albatum</name>
    <dbReference type="NCBI Taxonomy" id="211114"/>
    <lineage>
        <taxon>Bacteria</taxon>
        <taxon>Bacillati</taxon>
        <taxon>Actinomycetota</taxon>
        <taxon>Actinomycetes</taxon>
        <taxon>Pseudonocardiales</taxon>
        <taxon>Pseudonocardiaceae</taxon>
        <taxon>Allokutzneria</taxon>
    </lineage>
</organism>
<dbReference type="PANTHER" id="PTHR43884">
    <property type="entry name" value="ACYL-COA DEHYDROGENASE"/>
    <property type="match status" value="1"/>
</dbReference>
<dbReference type="SUPFAM" id="SSF56645">
    <property type="entry name" value="Acyl-CoA dehydrogenase NM domain-like"/>
    <property type="match status" value="1"/>
</dbReference>
<gene>
    <name evidence="4" type="ORF">SAMN04489726_0919</name>
</gene>
<evidence type="ECO:0000256" key="3">
    <source>
        <dbReference type="ARBA" id="ARBA00023002"/>
    </source>
</evidence>
<name>A0A1G9S6S5_ALLAB</name>
<dbReference type="Proteomes" id="UP000183376">
    <property type="component" value="Chromosome I"/>
</dbReference>
<dbReference type="InterPro" id="IPR009100">
    <property type="entry name" value="AcylCoA_DH/oxidase_NM_dom_sf"/>
</dbReference>
<keyword evidence="5" id="KW-1185">Reference proteome</keyword>
<dbReference type="InterPro" id="IPR046373">
    <property type="entry name" value="Acyl-CoA_Oxase/DH_mid-dom_sf"/>
</dbReference>
<protein>
    <submittedName>
        <fullName evidence="4">Acyl-CoA dehydrogenase</fullName>
    </submittedName>
</protein>
<dbReference type="GO" id="GO:0050660">
    <property type="term" value="F:flavin adenine dinucleotide binding"/>
    <property type="evidence" value="ECO:0007669"/>
    <property type="project" value="InterPro"/>
</dbReference>
<dbReference type="AlphaFoldDB" id="A0A1G9S6S5"/>
<sequence>MRLLAQEREVCERYLPGLDATLGAIPLMELESQGNPGIELYRGAGGPGLVIPAVHGGGGAGAVDAVRITRALATRSPSLAIATTMHQFSVASLVALASSSAGFEWMLLDGVARDRLLMASGFAEGRTAQGVLTPTMKAVWDGTNWRVSGRKQPCSLSRSMDLLTASVALHDPDGSTRTAIALIPAASEGITIEPFWGSWALGGAESDTVILSDVVVHPDLIVELRTGLDGELDDLQTLGFVWFELLVTACYLGIAANLAERVLTEERGTPHERLALGTAVAGAALTLDGAARDLDDGGGGNDGLARALITRFTVADTIRATVAGAVELLGGMNFVRSPEIAYLAAAAHAIGFHPPSRHSSADALLGWFRGRPLVLD</sequence>
<dbReference type="Gene3D" id="1.10.540.10">
    <property type="entry name" value="Acyl-CoA dehydrogenase/oxidase, N-terminal domain"/>
    <property type="match status" value="1"/>
</dbReference>
<dbReference type="GO" id="GO:0003995">
    <property type="term" value="F:acyl-CoA dehydrogenase activity"/>
    <property type="evidence" value="ECO:0007669"/>
    <property type="project" value="TreeGrafter"/>
</dbReference>
<keyword evidence="3" id="KW-0560">Oxidoreductase</keyword>
<accession>A0A1G9S6S5</accession>
<keyword evidence="1" id="KW-0285">Flavoprotein</keyword>
<dbReference type="eggNOG" id="COG1960">
    <property type="taxonomic scope" value="Bacteria"/>
</dbReference>
<dbReference type="STRING" id="211114.SAMN04489726_0919"/>
<reference evidence="4 5" key="1">
    <citation type="submission" date="2016-10" db="EMBL/GenBank/DDBJ databases">
        <authorList>
            <person name="de Groot N.N."/>
        </authorList>
    </citation>
    <scope>NUCLEOTIDE SEQUENCE [LARGE SCALE GENOMIC DNA]</scope>
    <source>
        <strain evidence="4 5">DSM 44149</strain>
    </source>
</reference>
<evidence type="ECO:0000256" key="1">
    <source>
        <dbReference type="ARBA" id="ARBA00022630"/>
    </source>
</evidence>
<dbReference type="OrthoDB" id="2986495at2"/>
<dbReference type="InterPro" id="IPR037069">
    <property type="entry name" value="AcylCoA_DH/ox_N_sf"/>
</dbReference>
<dbReference type="EMBL" id="LT629701">
    <property type="protein sequence ID" value="SDM31000.1"/>
    <property type="molecule type" value="Genomic_DNA"/>
</dbReference>
<evidence type="ECO:0000256" key="2">
    <source>
        <dbReference type="ARBA" id="ARBA00022827"/>
    </source>
</evidence>
<dbReference type="Gene3D" id="2.40.110.10">
    <property type="entry name" value="Butyryl-CoA Dehydrogenase, subunit A, domain 2"/>
    <property type="match status" value="1"/>
</dbReference>
<dbReference type="RefSeq" id="WP_030430724.1">
    <property type="nucleotide sequence ID" value="NZ_JOEF01000015.1"/>
</dbReference>
<evidence type="ECO:0000313" key="5">
    <source>
        <dbReference type="Proteomes" id="UP000183376"/>
    </source>
</evidence>
<evidence type="ECO:0000313" key="4">
    <source>
        <dbReference type="EMBL" id="SDM31000.1"/>
    </source>
</evidence>
<dbReference type="PANTHER" id="PTHR43884:SF20">
    <property type="entry name" value="ACYL-COA DEHYDROGENASE FADE28"/>
    <property type="match status" value="1"/>
</dbReference>
<keyword evidence="2" id="KW-0274">FAD</keyword>
<proteinExistence type="predicted"/>